<gene>
    <name evidence="2" type="ORF">ERS007679_01643</name>
    <name evidence="3" type="ORF">ERS007720_00066</name>
    <name evidence="4" type="ORF">ERS007741_04045</name>
</gene>
<name>A0A655HZX2_MYCTX</name>
<evidence type="ECO:0000313" key="5">
    <source>
        <dbReference type="Proteomes" id="UP000044938"/>
    </source>
</evidence>
<dbReference type="Proteomes" id="UP000045842">
    <property type="component" value="Unassembled WGS sequence"/>
</dbReference>
<dbReference type="EMBL" id="CSAJ01000004">
    <property type="protein sequence ID" value="COV37692.1"/>
    <property type="molecule type" value="Genomic_DNA"/>
</dbReference>
<evidence type="ECO:0000313" key="3">
    <source>
        <dbReference type="EMBL" id="COV37692.1"/>
    </source>
</evidence>
<evidence type="ECO:0000313" key="6">
    <source>
        <dbReference type="Proteomes" id="UP000045842"/>
    </source>
</evidence>
<dbReference type="EMBL" id="CSAD01000185">
    <property type="protein sequence ID" value="COV34231.1"/>
    <property type="molecule type" value="Genomic_DNA"/>
</dbReference>
<protein>
    <submittedName>
        <fullName evidence="3">Uncharacterized protein</fullName>
    </submittedName>
</protein>
<dbReference type="EMBL" id="CHKL01000735">
    <property type="protein sequence ID" value="COX24349.1"/>
    <property type="molecule type" value="Genomic_DNA"/>
</dbReference>
<proteinExistence type="predicted"/>
<sequence length="82" mass="8592">MSSTSASQWKRRPATCPGSITPIGESIGAVATATSCEVRIWGSAAKPNRSTHSRTDCRKPPSRIFCIGPVNALSGVPPKPIT</sequence>
<evidence type="ECO:0000256" key="1">
    <source>
        <dbReference type="SAM" id="MobiDB-lite"/>
    </source>
</evidence>
<organism evidence="3 5">
    <name type="scientific">Mycobacterium tuberculosis</name>
    <dbReference type="NCBI Taxonomy" id="1773"/>
    <lineage>
        <taxon>Bacteria</taxon>
        <taxon>Bacillati</taxon>
        <taxon>Actinomycetota</taxon>
        <taxon>Actinomycetes</taxon>
        <taxon>Mycobacteriales</taxon>
        <taxon>Mycobacteriaceae</taxon>
        <taxon>Mycobacterium</taxon>
        <taxon>Mycobacterium tuberculosis complex</taxon>
    </lineage>
</organism>
<dbReference type="AlphaFoldDB" id="A0A655HZX2"/>
<dbReference type="Proteomes" id="UP000044938">
    <property type="component" value="Unassembled WGS sequence"/>
</dbReference>
<evidence type="ECO:0000313" key="4">
    <source>
        <dbReference type="EMBL" id="COX24349.1"/>
    </source>
</evidence>
<accession>A0A655HZX2</accession>
<dbReference type="Proteomes" id="UP000048600">
    <property type="component" value="Unassembled WGS sequence"/>
</dbReference>
<evidence type="ECO:0000313" key="2">
    <source>
        <dbReference type="EMBL" id="COV34231.1"/>
    </source>
</evidence>
<feature type="region of interest" description="Disordered" evidence="1">
    <location>
        <begin position="1"/>
        <end position="21"/>
    </location>
</feature>
<reference evidence="5 6" key="1">
    <citation type="submission" date="2015-03" db="EMBL/GenBank/DDBJ databases">
        <authorList>
            <consortium name="Pathogen Informatics"/>
        </authorList>
    </citation>
    <scope>NUCLEOTIDE SEQUENCE [LARGE SCALE GENOMIC DNA]</scope>
    <source>
        <strain evidence="2 6">G09801536</strain>
        <strain evidence="3 5">M09401471</strain>
        <strain evidence="4 7">P00601463</strain>
    </source>
</reference>
<evidence type="ECO:0000313" key="7">
    <source>
        <dbReference type="Proteomes" id="UP000048600"/>
    </source>
</evidence>